<keyword evidence="2" id="KW-1185">Reference proteome</keyword>
<organism evidence="1 2">
    <name type="scientific">Phytophthora fragariaefolia</name>
    <dbReference type="NCBI Taxonomy" id="1490495"/>
    <lineage>
        <taxon>Eukaryota</taxon>
        <taxon>Sar</taxon>
        <taxon>Stramenopiles</taxon>
        <taxon>Oomycota</taxon>
        <taxon>Peronosporomycetes</taxon>
        <taxon>Peronosporales</taxon>
        <taxon>Peronosporaceae</taxon>
        <taxon>Phytophthora</taxon>
    </lineage>
</organism>
<comment type="caution">
    <text evidence="1">The sequence shown here is derived from an EMBL/GenBank/DDBJ whole genome shotgun (WGS) entry which is preliminary data.</text>
</comment>
<accession>A0A9W7CZ64</accession>
<dbReference type="OrthoDB" id="121157at2759"/>
<protein>
    <submittedName>
        <fullName evidence="1">Unnamed protein product</fullName>
    </submittedName>
</protein>
<reference evidence="1" key="1">
    <citation type="submission" date="2023-04" db="EMBL/GenBank/DDBJ databases">
        <title>Phytophthora fragariaefolia NBRC 109709.</title>
        <authorList>
            <person name="Ichikawa N."/>
            <person name="Sato H."/>
            <person name="Tonouchi N."/>
        </authorList>
    </citation>
    <scope>NUCLEOTIDE SEQUENCE</scope>
    <source>
        <strain evidence="1">NBRC 109709</strain>
    </source>
</reference>
<proteinExistence type="predicted"/>
<name>A0A9W7CZ64_9STRA</name>
<dbReference type="EMBL" id="BSXT01002643">
    <property type="protein sequence ID" value="GMF50022.1"/>
    <property type="molecule type" value="Genomic_DNA"/>
</dbReference>
<dbReference type="AlphaFoldDB" id="A0A9W7CZ64"/>
<sequence length="378" mass="42635">MASLYQMRDLVMKMIELPSSGVNVGLAYGPAVEKSLEYILSAGMEACLNAAIQKVVTIRDLRIAMEIFQLVLPREQDKPKQCLALIEVFPSEFDCFDEDLANFDLDGVIAGRQSAPAPVWTVNDCRVKAIQLITNNLRVVVQQLVLNYPQTEAPAFDELYAIDLLGMIISTCEVQFFWDNFTSPSVKPRNLAPRVLSAALKYNREKEWFGNGFLREKGSDCDLASSWLLGTLDASALNPFPMAYKAEDAPFSIRINTPLLVTSNENSCMRDSDSWVMLTDGIIYHLLRKDPVGICTMDPQIFKLLHEVASSCKFRTAVRANKDGLHDIGTLYDLHLDVFQSFCKSAGDMWRSYNQWHQRNQFRGKMMNPPGVFTSFLE</sequence>
<evidence type="ECO:0000313" key="2">
    <source>
        <dbReference type="Proteomes" id="UP001165121"/>
    </source>
</evidence>
<dbReference type="Proteomes" id="UP001165121">
    <property type="component" value="Unassembled WGS sequence"/>
</dbReference>
<gene>
    <name evidence="1" type="ORF">Pfra01_001985400</name>
</gene>
<evidence type="ECO:0000313" key="1">
    <source>
        <dbReference type="EMBL" id="GMF50022.1"/>
    </source>
</evidence>